<geneLocation type="plasmid" evidence="1 2">
    <name>Cy782202</name>
</geneLocation>
<organism evidence="1 2">
    <name type="scientific">Gloeothece verrucosa (strain PCC 7822)</name>
    <name type="common">Cyanothece sp. (strain PCC 7822)</name>
    <dbReference type="NCBI Taxonomy" id="497965"/>
    <lineage>
        <taxon>Bacteria</taxon>
        <taxon>Bacillati</taxon>
        <taxon>Cyanobacteriota</taxon>
        <taxon>Cyanophyceae</taxon>
        <taxon>Oscillatoriophycideae</taxon>
        <taxon>Chroococcales</taxon>
        <taxon>Aphanothecaceae</taxon>
        <taxon>Gloeothece</taxon>
        <taxon>Gloeothece verrucosa</taxon>
    </lineage>
</organism>
<accession>E0UMH7</accession>
<dbReference type="OrthoDB" id="573162at2"/>
<dbReference type="KEGG" id="cyj:Cyan7822_6370"/>
<dbReference type="RefSeq" id="WP_013334905.1">
    <property type="nucleotide sequence ID" value="NC_014534.1"/>
</dbReference>
<dbReference type="Proteomes" id="UP000008206">
    <property type="component" value="Plasmid Cy782202"/>
</dbReference>
<dbReference type="InterPro" id="IPR027417">
    <property type="entry name" value="P-loop_NTPase"/>
</dbReference>
<reference evidence="1" key="1">
    <citation type="submission" date="2010-09" db="EMBL/GenBank/DDBJ databases">
        <title>Complete sequence of Plasmid2 of Cyanothece sp. PCC 7822.</title>
        <authorList>
            <consortium name="US DOE Joint Genome Institute"/>
            <person name="Lucas S."/>
            <person name="Copeland A."/>
            <person name="Lapidus A."/>
            <person name="Cheng J.-F."/>
            <person name="Bruce D."/>
            <person name="Goodwin L."/>
            <person name="Pitluck S."/>
            <person name="Saunders E."/>
            <person name="Brettin T."/>
            <person name="Detter J.C."/>
            <person name="Han C."/>
            <person name="Land M."/>
            <person name="Hauser L."/>
            <person name="Chang Y.-J."/>
            <person name="Jeffries C."/>
            <person name="Kyrpides N."/>
            <person name="Ivanova N."/>
            <person name="Mikhailova N."/>
            <person name="Pakrasi H."/>
            <person name="Sherman L."/>
            <person name="Woyke T."/>
        </authorList>
    </citation>
    <scope>NUCLEOTIDE SEQUENCE</scope>
    <source>
        <strain evidence="1">PCC 7822</strain>
        <plasmid evidence="1">Cy782202</plasmid>
    </source>
</reference>
<evidence type="ECO:0008006" key="3">
    <source>
        <dbReference type="Google" id="ProtNLM"/>
    </source>
</evidence>
<protein>
    <recommendedName>
        <fullName evidence="3">G domain-containing protein</fullName>
    </recommendedName>
</protein>
<proteinExistence type="predicted"/>
<dbReference type="HOGENOM" id="CLU_917164_0_0_3"/>
<evidence type="ECO:0000313" key="1">
    <source>
        <dbReference type="EMBL" id="ADN18157.1"/>
    </source>
</evidence>
<dbReference type="EMBL" id="CP002200">
    <property type="protein sequence ID" value="ADN18157.1"/>
    <property type="molecule type" value="Genomic_DNA"/>
</dbReference>
<name>E0UMH7_GLOV7</name>
<dbReference type="Gene3D" id="3.40.50.300">
    <property type="entry name" value="P-loop containing nucleotide triphosphate hydrolases"/>
    <property type="match status" value="1"/>
</dbReference>
<evidence type="ECO:0000313" key="2">
    <source>
        <dbReference type="Proteomes" id="UP000008206"/>
    </source>
</evidence>
<dbReference type="SUPFAM" id="SSF52540">
    <property type="entry name" value="P-loop containing nucleoside triphosphate hydrolases"/>
    <property type="match status" value="1"/>
</dbReference>
<gene>
    <name evidence="1" type="ordered locus">Cyan7822_6370</name>
</gene>
<keyword evidence="1" id="KW-0614">Plasmid</keyword>
<dbReference type="AlphaFoldDB" id="E0UMH7"/>
<sequence length="255" mass="30231">MGVIYIGDRATGKTHLLMELANPKNNYVQVTHPDYQFLTSFFYDQERMDMKPTGSLTTEAIYDKNIEIEVELPAGKKKISLDWVDTPGEIWRESWQKNKQTEWKAFLDTIRGAEGILLIIPPHRDLIIPTLANPDNFITKKQWCNRFERWVQFFRQDCPKVRHLLLCLNKADLFASDLQVEAQKLAYKPYRSPLTWQQRDQYVLQRYFRPLYPQINELNRHIQGLSVRCFMTTIKNRDLLELPWIYLGSFLQKST</sequence>
<keyword evidence="2" id="KW-1185">Reference proteome</keyword>